<proteinExistence type="predicted"/>
<dbReference type="AlphaFoldDB" id="A0A101Q4N1"/>
<protein>
    <recommendedName>
        <fullName evidence="4">DUF2795 domain-containing protein</fullName>
    </recommendedName>
</protein>
<sequence length="107" mass="11640">MGTAHTSVPEVLDALKDVTYPADKDRLVSAAREAGASEEVVKALRGIPAEEYTNRADVARSVRVDPDSDLGTNATQRAEQARQGGKPGLSQHLREEPKTPIQEEFDR</sequence>
<comment type="caution">
    <text evidence="2">The sequence shown here is derived from an EMBL/GenBank/DDBJ whole genome shotgun (WGS) entry which is preliminary data.</text>
</comment>
<keyword evidence="3" id="KW-1185">Reference proteome</keyword>
<reference evidence="2 3" key="1">
    <citation type="submission" date="2015-10" db="EMBL/GenBank/DDBJ databases">
        <title>Draft genome sequence of Streptomyces corchorusii DSM 40340, type strain for the species Streptomyces corchorusii.</title>
        <authorList>
            <person name="Ruckert C."/>
            <person name="Winkler A."/>
            <person name="Kalinowski J."/>
            <person name="Kampfer P."/>
            <person name="Glaeser S."/>
        </authorList>
    </citation>
    <scope>NUCLEOTIDE SEQUENCE [LARGE SCALE GENOMIC DNA]</scope>
    <source>
        <strain evidence="2 3">DSM 40340</strain>
    </source>
</reference>
<name>A0A101Q4N1_STRCK</name>
<dbReference type="InterPro" id="IPR021527">
    <property type="entry name" value="DUF2795"/>
</dbReference>
<dbReference type="EMBL" id="LMWP01000026">
    <property type="protein sequence ID" value="KUN23093.1"/>
    <property type="molecule type" value="Genomic_DNA"/>
</dbReference>
<evidence type="ECO:0000313" key="3">
    <source>
        <dbReference type="Proteomes" id="UP000053398"/>
    </source>
</evidence>
<dbReference type="Proteomes" id="UP000053398">
    <property type="component" value="Unassembled WGS sequence"/>
</dbReference>
<evidence type="ECO:0000256" key="1">
    <source>
        <dbReference type="SAM" id="MobiDB-lite"/>
    </source>
</evidence>
<evidence type="ECO:0000313" key="2">
    <source>
        <dbReference type="EMBL" id="KUN23093.1"/>
    </source>
</evidence>
<dbReference type="RefSeq" id="WP_014670940.1">
    <property type="nucleotide sequence ID" value="NZ_KQ948359.1"/>
</dbReference>
<accession>A0A101Q4N1</accession>
<feature type="compositionally biased region" description="Basic and acidic residues" evidence="1">
    <location>
        <begin position="52"/>
        <end position="66"/>
    </location>
</feature>
<evidence type="ECO:0008006" key="4">
    <source>
        <dbReference type="Google" id="ProtNLM"/>
    </source>
</evidence>
<organism evidence="2 3">
    <name type="scientific">Streptomyces corchorusii</name>
    <name type="common">Streptomyces chibaensis</name>
    <dbReference type="NCBI Taxonomy" id="1903"/>
    <lineage>
        <taxon>Bacteria</taxon>
        <taxon>Bacillati</taxon>
        <taxon>Actinomycetota</taxon>
        <taxon>Actinomycetes</taxon>
        <taxon>Kitasatosporales</taxon>
        <taxon>Streptomycetaceae</taxon>
        <taxon>Streptomyces</taxon>
    </lineage>
</organism>
<feature type="region of interest" description="Disordered" evidence="1">
    <location>
        <begin position="48"/>
        <end position="107"/>
    </location>
</feature>
<gene>
    <name evidence="2" type="ORF">AQJ11_24340</name>
</gene>
<dbReference type="Pfam" id="PF11387">
    <property type="entry name" value="DUF2795"/>
    <property type="match status" value="1"/>
</dbReference>